<keyword evidence="2" id="KW-1185">Reference proteome</keyword>
<evidence type="ECO:0000313" key="1">
    <source>
        <dbReference type="EMBL" id="BBI19936.1"/>
    </source>
</evidence>
<organism evidence="1 2">
    <name type="scientific">Qipengyuania flava</name>
    <dbReference type="NCBI Taxonomy" id="192812"/>
    <lineage>
        <taxon>Bacteria</taxon>
        <taxon>Pseudomonadati</taxon>
        <taxon>Pseudomonadota</taxon>
        <taxon>Alphaproteobacteria</taxon>
        <taxon>Sphingomonadales</taxon>
        <taxon>Erythrobacteraceae</taxon>
        <taxon>Qipengyuania</taxon>
    </lineage>
</organism>
<dbReference type="InterPro" id="IPR014955">
    <property type="entry name" value="DUF1826"/>
</dbReference>
<name>A0A3T1CG21_9SPHN</name>
<protein>
    <recommendedName>
        <fullName evidence="3">DUF1826 domain-containing protein</fullName>
    </recommendedName>
</protein>
<reference evidence="1 2" key="1">
    <citation type="submission" date="2019-01" db="EMBL/GenBank/DDBJ databases">
        <title>Complete genome sequence of Erythrobacter flavus KJ5.</title>
        <authorList>
            <person name="Kanesaki Y."/>
            <person name="Brotosudarmo T."/>
            <person name="Moriuchi R."/>
            <person name="Awai K."/>
        </authorList>
    </citation>
    <scope>NUCLEOTIDE SEQUENCE [LARGE SCALE GENOMIC DNA]</scope>
    <source>
        <strain evidence="1 2">KJ5</strain>
    </source>
</reference>
<gene>
    <name evidence="1" type="ORF">EKJ_07830</name>
</gene>
<dbReference type="AlphaFoldDB" id="A0A3T1CG21"/>
<evidence type="ECO:0000313" key="2">
    <source>
        <dbReference type="Proteomes" id="UP000290057"/>
    </source>
</evidence>
<sequence length="205" mass="22355">MGFAMVVNTIPRTFTGDSAAILRAIRNPDCNLAIWKRASPVGPVAMHELDFEELRCTCSPRTLASEVARALSRSEHDQPAWATPLIEDASDLAEYFSAITGCEEIQLRLAVVETDSCRKFHGDWVSTRLITTYSGPGTEWIDQPDAARYADGDEPRAINRLETGDVGLFKGRLATDHPAIHRSPPIAGTGAKRLLLVLDPAGEAQ</sequence>
<dbReference type="EMBL" id="AP019389">
    <property type="protein sequence ID" value="BBI19936.1"/>
    <property type="molecule type" value="Genomic_DNA"/>
</dbReference>
<dbReference type="Pfam" id="PF08856">
    <property type="entry name" value="DUF1826"/>
    <property type="match status" value="1"/>
</dbReference>
<proteinExistence type="predicted"/>
<accession>A0A3T1CG21</accession>
<dbReference type="Proteomes" id="UP000290057">
    <property type="component" value="Chromosome"/>
</dbReference>
<evidence type="ECO:0008006" key="3">
    <source>
        <dbReference type="Google" id="ProtNLM"/>
    </source>
</evidence>